<proteinExistence type="predicted"/>
<dbReference type="EMBL" id="JBGMEL010000011">
    <property type="protein sequence ID" value="MFA0791372.1"/>
    <property type="molecule type" value="Genomic_DNA"/>
</dbReference>
<dbReference type="PANTHER" id="PTHR47506">
    <property type="entry name" value="TRANSCRIPTIONAL REGULATORY PROTEIN"/>
    <property type="match status" value="1"/>
</dbReference>
<evidence type="ECO:0000256" key="1">
    <source>
        <dbReference type="ARBA" id="ARBA00023015"/>
    </source>
</evidence>
<keyword evidence="1" id="KW-0805">Transcription regulation</keyword>
<dbReference type="InterPro" id="IPR011075">
    <property type="entry name" value="TetR_C"/>
</dbReference>
<dbReference type="InterPro" id="IPR036271">
    <property type="entry name" value="Tet_transcr_reg_TetR-rel_C_sf"/>
</dbReference>
<reference evidence="6 7" key="1">
    <citation type="submission" date="2024-08" db="EMBL/GenBank/DDBJ databases">
        <authorList>
            <person name="Ishaq N."/>
        </authorList>
    </citation>
    <scope>NUCLEOTIDE SEQUENCE [LARGE SCALE GENOMIC DNA]</scope>
    <source>
        <strain evidence="6 7">JCM 30400</strain>
    </source>
</reference>
<name>A0ABV4NPC6_9GAMM</name>
<feature type="domain" description="HTH tetR-type" evidence="5">
    <location>
        <begin position="6"/>
        <end position="66"/>
    </location>
</feature>
<evidence type="ECO:0000256" key="3">
    <source>
        <dbReference type="ARBA" id="ARBA00023163"/>
    </source>
</evidence>
<dbReference type="Proteomes" id="UP001569414">
    <property type="component" value="Unassembled WGS sequence"/>
</dbReference>
<dbReference type="InterPro" id="IPR001647">
    <property type="entry name" value="HTH_TetR"/>
</dbReference>
<organism evidence="6 7">
    <name type="scientific">Microbulbifer echini</name>
    <dbReference type="NCBI Taxonomy" id="1529067"/>
    <lineage>
        <taxon>Bacteria</taxon>
        <taxon>Pseudomonadati</taxon>
        <taxon>Pseudomonadota</taxon>
        <taxon>Gammaproteobacteria</taxon>
        <taxon>Cellvibrionales</taxon>
        <taxon>Microbulbiferaceae</taxon>
        <taxon>Microbulbifer</taxon>
    </lineage>
</organism>
<dbReference type="Gene3D" id="1.10.10.60">
    <property type="entry name" value="Homeodomain-like"/>
    <property type="match status" value="1"/>
</dbReference>
<keyword evidence="7" id="KW-1185">Reference proteome</keyword>
<dbReference type="Pfam" id="PF16925">
    <property type="entry name" value="TetR_C_13"/>
    <property type="match status" value="1"/>
</dbReference>
<keyword evidence="2 4" id="KW-0238">DNA-binding</keyword>
<gene>
    <name evidence="6" type="ORF">ACCI51_12515</name>
</gene>
<comment type="caution">
    <text evidence="6">The sequence shown here is derived from an EMBL/GenBank/DDBJ whole genome shotgun (WGS) entry which is preliminary data.</text>
</comment>
<evidence type="ECO:0000313" key="7">
    <source>
        <dbReference type="Proteomes" id="UP001569414"/>
    </source>
</evidence>
<dbReference type="SUPFAM" id="SSF46689">
    <property type="entry name" value="Homeodomain-like"/>
    <property type="match status" value="1"/>
</dbReference>
<evidence type="ECO:0000256" key="2">
    <source>
        <dbReference type="ARBA" id="ARBA00023125"/>
    </source>
</evidence>
<dbReference type="SUPFAM" id="SSF48498">
    <property type="entry name" value="Tetracyclin repressor-like, C-terminal domain"/>
    <property type="match status" value="1"/>
</dbReference>
<dbReference type="Gene3D" id="1.10.357.10">
    <property type="entry name" value="Tetracycline Repressor, domain 2"/>
    <property type="match status" value="1"/>
</dbReference>
<dbReference type="InterPro" id="IPR009057">
    <property type="entry name" value="Homeodomain-like_sf"/>
</dbReference>
<dbReference type="PANTHER" id="PTHR47506:SF8">
    <property type="entry name" value="REPRESSOR OF PUTATIVE XENOBIOTIC REDUCTASE TETR FAMILY-RELATED"/>
    <property type="match status" value="1"/>
</dbReference>
<dbReference type="RefSeq" id="WP_371843849.1">
    <property type="nucleotide sequence ID" value="NZ_JBGMEL010000011.1"/>
</dbReference>
<feature type="DNA-binding region" description="H-T-H motif" evidence="4">
    <location>
        <begin position="29"/>
        <end position="48"/>
    </location>
</feature>
<evidence type="ECO:0000313" key="6">
    <source>
        <dbReference type="EMBL" id="MFA0791372.1"/>
    </source>
</evidence>
<dbReference type="Pfam" id="PF00440">
    <property type="entry name" value="TetR_N"/>
    <property type="match status" value="1"/>
</dbReference>
<accession>A0ABV4NPC6</accession>
<dbReference type="PROSITE" id="PS50977">
    <property type="entry name" value="HTH_TETR_2"/>
    <property type="match status" value="1"/>
</dbReference>
<protein>
    <submittedName>
        <fullName evidence="6">TetR/AcrR family transcriptional regulator</fullName>
    </submittedName>
</protein>
<sequence length="198" mass="22121">MANTAKFNRQEVLQKATWLFWQRGFHATSTRDLQQATNLRPGSIYAAFGSKSGLFKEALRFYAQNRTELLQQCIDGGKTTIGGLRTYFRHMLLDGDANTPNELCLLAKAISELDESEEELLGEARTLLAAHGAKFRQYVEEAMANGELSEDTDSDLLARQLQVQMIGLRTFLRATADRAAVEHMILKLFDSATARTTG</sequence>
<keyword evidence="3" id="KW-0804">Transcription</keyword>
<evidence type="ECO:0000259" key="5">
    <source>
        <dbReference type="PROSITE" id="PS50977"/>
    </source>
</evidence>
<evidence type="ECO:0000256" key="4">
    <source>
        <dbReference type="PROSITE-ProRule" id="PRU00335"/>
    </source>
</evidence>